<comment type="caution">
    <text evidence="6">The sequence shown here is derived from an EMBL/GenBank/DDBJ whole genome shotgun (WGS) entry which is preliminary data.</text>
</comment>
<reference evidence="6 7" key="1">
    <citation type="submission" date="2021-06" db="EMBL/GenBank/DDBJ databases">
        <title>Actinomycetes sequencing.</title>
        <authorList>
            <person name="Shan Q."/>
        </authorList>
    </citation>
    <scope>NUCLEOTIDE SEQUENCE [LARGE SCALE GENOMIC DNA]</scope>
    <source>
        <strain evidence="6 7">NEAU-G5</strain>
    </source>
</reference>
<accession>A0ABS6AUN6</accession>
<dbReference type="Pfam" id="PF00356">
    <property type="entry name" value="LacI"/>
    <property type="match status" value="1"/>
</dbReference>
<proteinExistence type="predicted"/>
<protein>
    <submittedName>
        <fullName evidence="6">LacI family transcriptional regulator</fullName>
    </submittedName>
</protein>
<dbReference type="PANTHER" id="PTHR30146">
    <property type="entry name" value="LACI-RELATED TRANSCRIPTIONAL REPRESSOR"/>
    <property type="match status" value="1"/>
</dbReference>
<dbReference type="PANTHER" id="PTHR30146:SF148">
    <property type="entry name" value="HTH-TYPE TRANSCRIPTIONAL REPRESSOR PURR-RELATED"/>
    <property type="match status" value="1"/>
</dbReference>
<keyword evidence="2" id="KW-0805">Transcription regulation</keyword>
<evidence type="ECO:0000259" key="5">
    <source>
        <dbReference type="PROSITE" id="PS50932"/>
    </source>
</evidence>
<gene>
    <name evidence="6" type="ORF">KO481_06895</name>
</gene>
<evidence type="ECO:0000256" key="1">
    <source>
        <dbReference type="ARBA" id="ARBA00022491"/>
    </source>
</evidence>
<dbReference type="PROSITE" id="PS00356">
    <property type="entry name" value="HTH_LACI_1"/>
    <property type="match status" value="1"/>
</dbReference>
<dbReference type="RefSeq" id="WP_215916156.1">
    <property type="nucleotide sequence ID" value="NZ_JAHKNI010000002.1"/>
</dbReference>
<evidence type="ECO:0000256" key="4">
    <source>
        <dbReference type="ARBA" id="ARBA00023163"/>
    </source>
</evidence>
<dbReference type="Proteomes" id="UP000733379">
    <property type="component" value="Unassembled WGS sequence"/>
</dbReference>
<dbReference type="InterPro" id="IPR010982">
    <property type="entry name" value="Lambda_DNA-bd_dom_sf"/>
</dbReference>
<dbReference type="PROSITE" id="PS50932">
    <property type="entry name" value="HTH_LACI_2"/>
    <property type="match status" value="1"/>
</dbReference>
<dbReference type="SMART" id="SM00354">
    <property type="entry name" value="HTH_LACI"/>
    <property type="match status" value="1"/>
</dbReference>
<dbReference type="InterPro" id="IPR001761">
    <property type="entry name" value="Peripla_BP/Lac1_sug-bd_dom"/>
</dbReference>
<dbReference type="CDD" id="cd01392">
    <property type="entry name" value="HTH_LacI"/>
    <property type="match status" value="1"/>
</dbReference>
<dbReference type="InterPro" id="IPR000843">
    <property type="entry name" value="HTH_LacI"/>
</dbReference>
<evidence type="ECO:0000313" key="6">
    <source>
        <dbReference type="EMBL" id="MBU3061246.1"/>
    </source>
</evidence>
<dbReference type="SUPFAM" id="SSF53822">
    <property type="entry name" value="Periplasmic binding protein-like I"/>
    <property type="match status" value="1"/>
</dbReference>
<name>A0ABS6AUN6_9NOCA</name>
<dbReference type="Gene3D" id="3.40.50.2300">
    <property type="match status" value="2"/>
</dbReference>
<feature type="domain" description="HTH lacI-type" evidence="5">
    <location>
        <begin position="3"/>
        <end position="57"/>
    </location>
</feature>
<dbReference type="EMBL" id="JAHKNI010000002">
    <property type="protein sequence ID" value="MBU3061246.1"/>
    <property type="molecule type" value="Genomic_DNA"/>
</dbReference>
<evidence type="ECO:0000256" key="2">
    <source>
        <dbReference type="ARBA" id="ARBA00023015"/>
    </source>
</evidence>
<keyword evidence="7" id="KW-1185">Reference proteome</keyword>
<evidence type="ECO:0000313" key="7">
    <source>
        <dbReference type="Proteomes" id="UP000733379"/>
    </source>
</evidence>
<keyword evidence="3" id="KW-0238">DNA-binding</keyword>
<sequence>MAVTIRDVAALAGVSPATVSRALNGDERVAAELRERVAVAVAKLGYRPNSQARSLRTRATKVLGLIISDIQNPFFTALARGVEDAASERDYSVVLANTDESLDKELRYLEVAAAERMAGVILSPSSTGASRIDTLTDRGIPVVTIDRRLQWAEVDSVTVNNRAAAEQAVEHLIAAGARRIAMITGPADASTATSRRAGYRAALHDAGLERDPALEIRGDYRIEGGRAAAAALLALPQPPDGLFVGNNLMMVGALDALARAGVRFPGDLLLAGFDEMSWSAFAPPITLVEQPSYDIGRHATELLLRRVNGEEFPSQHIVLPAQLRIRESSRRAAVA</sequence>
<keyword evidence="4" id="KW-0804">Transcription</keyword>
<dbReference type="SUPFAM" id="SSF47413">
    <property type="entry name" value="lambda repressor-like DNA-binding domains"/>
    <property type="match status" value="1"/>
</dbReference>
<dbReference type="PRINTS" id="PR00036">
    <property type="entry name" value="HTHLACI"/>
</dbReference>
<dbReference type="CDD" id="cd06267">
    <property type="entry name" value="PBP1_LacI_sugar_binding-like"/>
    <property type="match status" value="1"/>
</dbReference>
<keyword evidence="1" id="KW-0678">Repressor</keyword>
<dbReference type="Gene3D" id="1.10.260.40">
    <property type="entry name" value="lambda repressor-like DNA-binding domains"/>
    <property type="match status" value="1"/>
</dbReference>
<organism evidence="6 7">
    <name type="scientific">Nocardia albiluteola</name>
    <dbReference type="NCBI Taxonomy" id="2842303"/>
    <lineage>
        <taxon>Bacteria</taxon>
        <taxon>Bacillati</taxon>
        <taxon>Actinomycetota</taxon>
        <taxon>Actinomycetes</taxon>
        <taxon>Mycobacteriales</taxon>
        <taxon>Nocardiaceae</taxon>
        <taxon>Nocardia</taxon>
    </lineage>
</organism>
<evidence type="ECO:0000256" key="3">
    <source>
        <dbReference type="ARBA" id="ARBA00023125"/>
    </source>
</evidence>
<dbReference type="InterPro" id="IPR028082">
    <property type="entry name" value="Peripla_BP_I"/>
</dbReference>
<dbReference type="Pfam" id="PF00532">
    <property type="entry name" value="Peripla_BP_1"/>
    <property type="match status" value="1"/>
</dbReference>